<gene>
    <name evidence="5" type="ORF">CISIN_1g0166123mg</name>
</gene>
<proteinExistence type="inferred from homology"/>
<comment type="similarity">
    <text evidence="4">Belongs to the trans-sulfuration enzymes family.</text>
</comment>
<dbReference type="InterPro" id="IPR000277">
    <property type="entry name" value="Cys/Met-Metab_PyrdxlP-dep_enz"/>
</dbReference>
<sequence>LAKELYFLQNAEGSGLAPFDCWICLRGVKTMALRVEKQQVCFFDLL</sequence>
<dbReference type="STRING" id="2711.A0A067DBJ8"/>
<evidence type="ECO:0000256" key="4">
    <source>
        <dbReference type="RuleBase" id="RU362118"/>
    </source>
</evidence>
<protein>
    <submittedName>
        <fullName evidence="5">Uncharacterized protein</fullName>
    </submittedName>
</protein>
<dbReference type="PANTHER" id="PTHR11808">
    <property type="entry name" value="TRANS-SULFURATION ENZYME FAMILY MEMBER"/>
    <property type="match status" value="1"/>
</dbReference>
<dbReference type="GO" id="GO:0019346">
    <property type="term" value="P:transsulfuration"/>
    <property type="evidence" value="ECO:0007669"/>
    <property type="project" value="InterPro"/>
</dbReference>
<dbReference type="GO" id="GO:0030170">
    <property type="term" value="F:pyridoxal phosphate binding"/>
    <property type="evidence" value="ECO:0007669"/>
    <property type="project" value="InterPro"/>
</dbReference>
<evidence type="ECO:0000313" key="5">
    <source>
        <dbReference type="EMBL" id="KDO40168.1"/>
    </source>
</evidence>
<dbReference type="EMBL" id="KK786096">
    <property type="protein sequence ID" value="KDO40168.1"/>
    <property type="molecule type" value="Genomic_DNA"/>
</dbReference>
<dbReference type="PANTHER" id="PTHR11808:SF50">
    <property type="entry name" value="CYSTATHIONINE BETA-LYASE"/>
    <property type="match status" value="1"/>
</dbReference>
<dbReference type="Proteomes" id="UP000027120">
    <property type="component" value="Unassembled WGS sequence"/>
</dbReference>
<name>A0A067DBJ8_CITSI</name>
<accession>A0A067DBJ8</accession>
<keyword evidence="3" id="KW-0456">Lyase</keyword>
<keyword evidence="2 4" id="KW-0663">Pyridoxal phosphate</keyword>
<evidence type="ECO:0000256" key="1">
    <source>
        <dbReference type="ARBA" id="ARBA00001933"/>
    </source>
</evidence>
<dbReference type="GO" id="GO:0016829">
    <property type="term" value="F:lyase activity"/>
    <property type="evidence" value="ECO:0007669"/>
    <property type="project" value="UniProtKB-KW"/>
</dbReference>
<reference evidence="5 6" key="1">
    <citation type="submission" date="2014-04" db="EMBL/GenBank/DDBJ databases">
        <authorList>
            <consortium name="International Citrus Genome Consortium"/>
            <person name="Gmitter F."/>
            <person name="Chen C."/>
            <person name="Farmerie W."/>
            <person name="Harkins T."/>
            <person name="Desany B."/>
            <person name="Mohiuddin M."/>
            <person name="Kodira C."/>
            <person name="Borodovsky M."/>
            <person name="Lomsadze A."/>
            <person name="Burns P."/>
            <person name="Jenkins J."/>
            <person name="Prochnik S."/>
            <person name="Shu S."/>
            <person name="Chapman J."/>
            <person name="Pitluck S."/>
            <person name="Schmutz J."/>
            <person name="Rokhsar D."/>
        </authorList>
    </citation>
    <scope>NUCLEOTIDE SEQUENCE</scope>
</reference>
<comment type="cofactor">
    <cofactor evidence="1 4">
        <name>pyridoxal 5'-phosphate</name>
        <dbReference type="ChEBI" id="CHEBI:597326"/>
    </cofactor>
</comment>
<evidence type="ECO:0000256" key="3">
    <source>
        <dbReference type="ARBA" id="ARBA00023239"/>
    </source>
</evidence>
<organism evidence="5 6">
    <name type="scientific">Citrus sinensis</name>
    <name type="common">Sweet orange</name>
    <name type="synonym">Citrus aurantium var. sinensis</name>
    <dbReference type="NCBI Taxonomy" id="2711"/>
    <lineage>
        <taxon>Eukaryota</taxon>
        <taxon>Viridiplantae</taxon>
        <taxon>Streptophyta</taxon>
        <taxon>Embryophyta</taxon>
        <taxon>Tracheophyta</taxon>
        <taxon>Spermatophyta</taxon>
        <taxon>Magnoliopsida</taxon>
        <taxon>eudicotyledons</taxon>
        <taxon>Gunneridae</taxon>
        <taxon>Pentapetalae</taxon>
        <taxon>rosids</taxon>
        <taxon>malvids</taxon>
        <taxon>Sapindales</taxon>
        <taxon>Rutaceae</taxon>
        <taxon>Aurantioideae</taxon>
        <taxon>Citrus</taxon>
    </lineage>
</organism>
<keyword evidence="6" id="KW-1185">Reference proteome</keyword>
<dbReference type="Pfam" id="PF01053">
    <property type="entry name" value="Cys_Met_Meta_PP"/>
    <property type="match status" value="1"/>
</dbReference>
<evidence type="ECO:0000313" key="6">
    <source>
        <dbReference type="Proteomes" id="UP000027120"/>
    </source>
</evidence>
<evidence type="ECO:0000256" key="2">
    <source>
        <dbReference type="ARBA" id="ARBA00022898"/>
    </source>
</evidence>
<feature type="non-terminal residue" evidence="5">
    <location>
        <position position="1"/>
    </location>
</feature>
<dbReference type="AlphaFoldDB" id="A0A067DBJ8"/>